<dbReference type="GO" id="GO:0005778">
    <property type="term" value="C:peroxisomal membrane"/>
    <property type="evidence" value="ECO:0007669"/>
    <property type="project" value="UniProtKB-SubCell"/>
</dbReference>
<keyword evidence="6" id="KW-0812">Transmembrane</keyword>
<keyword evidence="2 6" id="KW-0472">Membrane</keyword>
<dbReference type="InterPro" id="IPR008733">
    <property type="entry name" value="PEX11"/>
</dbReference>
<evidence type="ECO:0000256" key="3">
    <source>
        <dbReference type="ARBA" id="ARBA00023140"/>
    </source>
</evidence>
<evidence type="ECO:0000256" key="1">
    <source>
        <dbReference type="ARBA" id="ARBA00022593"/>
    </source>
</evidence>
<dbReference type="Proteomes" id="UP000327118">
    <property type="component" value="Unassembled WGS sequence"/>
</dbReference>
<feature type="region of interest" description="Disordered" evidence="5">
    <location>
        <begin position="1"/>
        <end position="20"/>
    </location>
</feature>
<keyword evidence="6" id="KW-1133">Transmembrane helix</keyword>
<dbReference type="OrthoDB" id="3636394at2759"/>
<dbReference type="EMBL" id="ML739033">
    <property type="protein sequence ID" value="KAE8356967.1"/>
    <property type="molecule type" value="Genomic_DNA"/>
</dbReference>
<dbReference type="AlphaFoldDB" id="A0A5N6ZH09"/>
<evidence type="ECO:0000256" key="4">
    <source>
        <dbReference type="ARBA" id="ARBA00046271"/>
    </source>
</evidence>
<evidence type="ECO:0000313" key="7">
    <source>
        <dbReference type="EMBL" id="KAE8356967.1"/>
    </source>
</evidence>
<dbReference type="GO" id="GO:0016559">
    <property type="term" value="P:peroxisome fission"/>
    <property type="evidence" value="ECO:0007669"/>
    <property type="project" value="InterPro"/>
</dbReference>
<feature type="transmembrane region" description="Helical" evidence="6">
    <location>
        <begin position="124"/>
        <end position="143"/>
    </location>
</feature>
<comment type="subcellular location">
    <subcellularLocation>
        <location evidence="4">Peroxisome membrane</location>
    </subcellularLocation>
</comment>
<keyword evidence="1" id="KW-0962">Peroxisome biogenesis</keyword>
<protein>
    <recommendedName>
        <fullName evidence="9">Peroxisomal biogenesis factor 11</fullName>
    </recommendedName>
</protein>
<evidence type="ECO:0000256" key="6">
    <source>
        <dbReference type="SAM" id="Phobius"/>
    </source>
</evidence>
<dbReference type="Pfam" id="PF05648">
    <property type="entry name" value="PEX11"/>
    <property type="match status" value="2"/>
</dbReference>
<evidence type="ECO:0008006" key="9">
    <source>
        <dbReference type="Google" id="ProtNLM"/>
    </source>
</evidence>
<keyword evidence="8" id="KW-1185">Reference proteome</keyword>
<feature type="compositionally biased region" description="Polar residues" evidence="5">
    <location>
        <begin position="7"/>
        <end position="20"/>
    </location>
</feature>
<organism evidence="7 8">
    <name type="scientific">Aspergillus coremiiformis</name>
    <dbReference type="NCBI Taxonomy" id="138285"/>
    <lineage>
        <taxon>Eukaryota</taxon>
        <taxon>Fungi</taxon>
        <taxon>Dikarya</taxon>
        <taxon>Ascomycota</taxon>
        <taxon>Pezizomycotina</taxon>
        <taxon>Eurotiomycetes</taxon>
        <taxon>Eurotiomycetidae</taxon>
        <taxon>Eurotiales</taxon>
        <taxon>Aspergillaceae</taxon>
        <taxon>Aspergillus</taxon>
        <taxon>Aspergillus subgen. Circumdati</taxon>
    </lineage>
</organism>
<proteinExistence type="predicted"/>
<gene>
    <name evidence="7" type="ORF">BDV28DRAFT_144635</name>
</gene>
<dbReference type="PANTHER" id="PTHR12652">
    <property type="entry name" value="PEROXISOMAL BIOGENESIS FACTOR 11"/>
    <property type="match status" value="1"/>
</dbReference>
<evidence type="ECO:0000256" key="5">
    <source>
        <dbReference type="SAM" id="MobiDB-lite"/>
    </source>
</evidence>
<dbReference type="PANTHER" id="PTHR12652:SF23">
    <property type="entry name" value="MICROBODY (PEROXISOME) PROLIFERATION PROTEIN PEROXIN 11B (EUROFUNG)"/>
    <property type="match status" value="1"/>
</dbReference>
<evidence type="ECO:0000313" key="8">
    <source>
        <dbReference type="Proteomes" id="UP000327118"/>
    </source>
</evidence>
<reference evidence="8" key="1">
    <citation type="submission" date="2019-04" db="EMBL/GenBank/DDBJ databases">
        <title>Friends and foes A comparative genomics studyof 23 Aspergillus species from section Flavi.</title>
        <authorList>
            <consortium name="DOE Joint Genome Institute"/>
            <person name="Kjaerbolling I."/>
            <person name="Vesth T."/>
            <person name="Frisvad J.C."/>
            <person name="Nybo J.L."/>
            <person name="Theobald S."/>
            <person name="Kildgaard S."/>
            <person name="Isbrandt T."/>
            <person name="Kuo A."/>
            <person name="Sato A."/>
            <person name="Lyhne E.K."/>
            <person name="Kogle M.E."/>
            <person name="Wiebenga A."/>
            <person name="Kun R.S."/>
            <person name="Lubbers R.J."/>
            <person name="Makela M.R."/>
            <person name="Barry K."/>
            <person name="Chovatia M."/>
            <person name="Clum A."/>
            <person name="Daum C."/>
            <person name="Haridas S."/>
            <person name="He G."/>
            <person name="LaButti K."/>
            <person name="Lipzen A."/>
            <person name="Mondo S."/>
            <person name="Riley R."/>
            <person name="Salamov A."/>
            <person name="Simmons B.A."/>
            <person name="Magnuson J.K."/>
            <person name="Henrissat B."/>
            <person name="Mortensen U.H."/>
            <person name="Larsen T.O."/>
            <person name="Devries R.P."/>
            <person name="Grigoriev I.V."/>
            <person name="Machida M."/>
            <person name="Baker S.E."/>
            <person name="Andersen M.R."/>
        </authorList>
    </citation>
    <scope>NUCLEOTIDE SEQUENCE [LARGE SCALE GENOMIC DNA]</scope>
    <source>
        <strain evidence="8">CBS 553.77</strain>
    </source>
</reference>
<name>A0A5N6ZH09_9EURO</name>
<evidence type="ECO:0000256" key="2">
    <source>
        <dbReference type="ARBA" id="ARBA00023136"/>
    </source>
</evidence>
<accession>A0A5N6ZH09</accession>
<keyword evidence="3" id="KW-0576">Peroxisome</keyword>
<sequence>MTIKTHPLNNPTTKPSTPIQQFSNFTHTSAGLEKILRLIQAFTQIAIELDIDPAWTTQWGIARAQLALARRFFRFFAFVDCFNRVYGLLGGEQGQGFQFMTLLHAMNVHLVSWNGSVLVEANKFWFYALSLSILGAIWGLLVTSSTSASKTSRDAKKRNGKHSEKPALVARDRAERTGLLKQVVVDGCDLLIPGVFVGWMQVSDLVVGVAMAVSTVLSGGDVWGRAQG</sequence>